<dbReference type="NCBIfam" id="TIGR00481">
    <property type="entry name" value="YbhB/YbcL family Raf kinase inhibitor-like protein"/>
    <property type="match status" value="1"/>
</dbReference>
<dbReference type="InterPro" id="IPR008914">
    <property type="entry name" value="PEBP"/>
</dbReference>
<dbReference type="eggNOG" id="COG1881">
    <property type="taxonomic scope" value="Bacteria"/>
</dbReference>
<dbReference type="EMBL" id="QLQD01000044">
    <property type="protein sequence ID" value="RLU57278.1"/>
    <property type="molecule type" value="Genomic_DNA"/>
</dbReference>
<proteinExistence type="predicted"/>
<dbReference type="SMR" id="A0A1J0MYN5"/>
<dbReference type="InterPro" id="IPR005247">
    <property type="entry name" value="YbhB_YbcL/LppC-like"/>
</dbReference>
<dbReference type="Proteomes" id="UP000025245">
    <property type="component" value="Chromosome"/>
</dbReference>
<dbReference type="PANTHER" id="PTHR30289:SF1">
    <property type="entry name" value="PEBP (PHOSPHATIDYLETHANOLAMINE-BINDING PROTEIN) FAMILY PROTEIN"/>
    <property type="match status" value="1"/>
</dbReference>
<dbReference type="Gene3D" id="3.90.280.10">
    <property type="entry name" value="PEBP-like"/>
    <property type="match status" value="1"/>
</dbReference>
<evidence type="ECO:0000313" key="3">
    <source>
        <dbReference type="Proteomes" id="UP000025245"/>
    </source>
</evidence>
<keyword evidence="3" id="KW-1185">Reference proteome</keyword>
<dbReference type="EMBL" id="CP007586">
    <property type="protein sequence ID" value="AHY15658.1"/>
    <property type="molecule type" value="Genomic_DNA"/>
</dbReference>
<sequence length="166" mass="18786">MKLEVAFEGNIIPDNYAKAAKETIEGMAIQSFPFAIMDIPEGTKSLAWTFLDYDAVPVCGFPYIHWLVANASPEDLAIEANYSMLNKNHLEGKNSLTSKFLPESVKVIDQQYIGPKPPDKDHDYLLTVYALDDHLDLKNGFYYNELLAQLEVHYLDHAQIKLVGKH</sequence>
<gene>
    <name evidence="2" type="ORF">DIY07_04530</name>
    <name evidence="1" type="ORF">DQ08_04120</name>
</gene>
<dbReference type="STRING" id="1346.BMF34_04215"/>
<dbReference type="KEGG" id="siq:DQ08_04120"/>
<dbReference type="KEGG" id="sio:DW64_04110"/>
<dbReference type="GeneID" id="35765484"/>
<reference evidence="2 4" key="2">
    <citation type="submission" date="2018-06" db="EMBL/GenBank/DDBJ databases">
        <title>Mutators as drivers of adaptation in pathogenic bacteria and a risk factor for host jumps and vaccine escape.</title>
        <authorList>
            <person name="Barnes A.C."/>
            <person name="Silayeva O."/>
        </authorList>
    </citation>
    <scope>NUCLEOTIDE SEQUENCE [LARGE SCALE GENOMIC DNA]</scope>
    <source>
        <strain evidence="2 4">QMA0445</strain>
    </source>
</reference>
<dbReference type="Pfam" id="PF01161">
    <property type="entry name" value="PBP"/>
    <property type="match status" value="1"/>
</dbReference>
<reference evidence="1 3" key="1">
    <citation type="journal article" date="2014" name="Genome Announc.">
        <title>Complete Genome Sequence of a Virulent Strain, Streptococcus iniae ISET0901, Isolated from Diseased Tilapia.</title>
        <authorList>
            <person name="Pridgeon J.W."/>
            <person name="Zhang D."/>
            <person name="Zhang L."/>
        </authorList>
    </citation>
    <scope>NUCLEOTIDE SEQUENCE [LARGE SCALE GENOMIC DNA]</scope>
    <source>
        <strain evidence="1 3">ISET0901</strain>
    </source>
</reference>
<evidence type="ECO:0000313" key="4">
    <source>
        <dbReference type="Proteomes" id="UP000269148"/>
    </source>
</evidence>
<dbReference type="SUPFAM" id="SSF49777">
    <property type="entry name" value="PEBP-like"/>
    <property type="match status" value="1"/>
</dbReference>
<protein>
    <submittedName>
        <fullName evidence="1">Phosphatidylethanolamine-binding protein</fullName>
    </submittedName>
    <submittedName>
        <fullName evidence="2">YbhB/YbcL family Raf kinase inhibitor-like protein</fullName>
    </submittedName>
</protein>
<dbReference type="Proteomes" id="UP000269148">
    <property type="component" value="Unassembled WGS sequence"/>
</dbReference>
<dbReference type="AlphaFoldDB" id="A0A1J0MYN5"/>
<dbReference type="CDD" id="cd00865">
    <property type="entry name" value="PEBP_bact_arch"/>
    <property type="match status" value="1"/>
</dbReference>
<evidence type="ECO:0000313" key="1">
    <source>
        <dbReference type="EMBL" id="AHY15658.1"/>
    </source>
</evidence>
<name>A0A1J0MYN5_STRIN</name>
<dbReference type="KEGG" id="siz:SI82_04340"/>
<evidence type="ECO:0000313" key="2">
    <source>
        <dbReference type="EMBL" id="RLU57278.1"/>
    </source>
</evidence>
<dbReference type="RefSeq" id="WP_003099377.1">
    <property type="nucleotide sequence ID" value="NZ_CP010783.1"/>
</dbReference>
<dbReference type="InterPro" id="IPR036610">
    <property type="entry name" value="PEBP-like_sf"/>
</dbReference>
<organism evidence="2 4">
    <name type="scientific">Streptococcus iniae</name>
    <name type="common">Streptococcus shiloi</name>
    <dbReference type="NCBI Taxonomy" id="1346"/>
    <lineage>
        <taxon>Bacteria</taxon>
        <taxon>Bacillati</taxon>
        <taxon>Bacillota</taxon>
        <taxon>Bacilli</taxon>
        <taxon>Lactobacillales</taxon>
        <taxon>Streptococcaceae</taxon>
        <taxon>Streptococcus</taxon>
    </lineage>
</organism>
<dbReference type="PANTHER" id="PTHR30289">
    <property type="entry name" value="UNCHARACTERIZED PROTEIN YBCL-RELATED"/>
    <property type="match status" value="1"/>
</dbReference>
<accession>A0A1J0MYN5</accession>
<dbReference type="OrthoDB" id="9797506at2"/>